<feature type="compositionally biased region" description="Low complexity" evidence="1">
    <location>
        <begin position="147"/>
        <end position="160"/>
    </location>
</feature>
<feature type="region of interest" description="Disordered" evidence="1">
    <location>
        <begin position="201"/>
        <end position="226"/>
    </location>
</feature>
<evidence type="ECO:0000313" key="3">
    <source>
        <dbReference type="Proteomes" id="UP000308730"/>
    </source>
</evidence>
<feature type="region of interest" description="Disordered" evidence="1">
    <location>
        <begin position="1"/>
        <end position="188"/>
    </location>
</feature>
<feature type="compositionally biased region" description="Polar residues" evidence="1">
    <location>
        <begin position="62"/>
        <end position="75"/>
    </location>
</feature>
<dbReference type="Proteomes" id="UP000308730">
    <property type="component" value="Unassembled WGS sequence"/>
</dbReference>
<protein>
    <submittedName>
        <fullName evidence="2">Uncharacterized protein</fullName>
    </submittedName>
</protein>
<feature type="compositionally biased region" description="Low complexity" evidence="1">
    <location>
        <begin position="103"/>
        <end position="116"/>
    </location>
</feature>
<dbReference type="OrthoDB" id="3215907at2759"/>
<sequence length="226" mass="23723">MPNFVYSSANVGATLSAVSSRSSSQEQEGGKERERRKRRPTLKNTGKRSIEVPPPLILHLTAPSSRHYSLPYTPTSSASSSNSCSSSSTLTPGRTPSGTGALTPVTPVTPVSPTPTESRRKRMAKLTRTLGERIPPGLVFASRSRKASSASLRPAPSTATHDTVPPLPPRKDSLHPKSAGKAGRRRSMSVDFANVGVATHATYPPPTAPQPVVEGVGDEQLGGVVG</sequence>
<gene>
    <name evidence="2" type="ORF">EUX98_g3664</name>
</gene>
<keyword evidence="3" id="KW-1185">Reference proteome</keyword>
<feature type="compositionally biased region" description="Polar residues" evidence="1">
    <location>
        <begin position="1"/>
        <end position="18"/>
    </location>
</feature>
<evidence type="ECO:0000313" key="2">
    <source>
        <dbReference type="EMBL" id="THH30523.1"/>
    </source>
</evidence>
<proteinExistence type="predicted"/>
<dbReference type="AlphaFoldDB" id="A0A4V3XIU1"/>
<evidence type="ECO:0000256" key="1">
    <source>
        <dbReference type="SAM" id="MobiDB-lite"/>
    </source>
</evidence>
<accession>A0A4V3XIU1</accession>
<comment type="caution">
    <text evidence="2">The sequence shown here is derived from an EMBL/GenBank/DDBJ whole genome shotgun (WGS) entry which is preliminary data.</text>
</comment>
<name>A0A4V3XIU1_9APHY</name>
<feature type="compositionally biased region" description="Polar residues" evidence="1">
    <location>
        <begin position="89"/>
        <end position="100"/>
    </location>
</feature>
<organism evidence="2 3">
    <name type="scientific">Antrodiella citrinella</name>
    <dbReference type="NCBI Taxonomy" id="2447956"/>
    <lineage>
        <taxon>Eukaryota</taxon>
        <taxon>Fungi</taxon>
        <taxon>Dikarya</taxon>
        <taxon>Basidiomycota</taxon>
        <taxon>Agaricomycotina</taxon>
        <taxon>Agaricomycetes</taxon>
        <taxon>Polyporales</taxon>
        <taxon>Steccherinaceae</taxon>
        <taxon>Antrodiella</taxon>
    </lineage>
</organism>
<feature type="compositionally biased region" description="Low complexity" evidence="1">
    <location>
        <begin position="76"/>
        <end position="88"/>
    </location>
</feature>
<dbReference type="EMBL" id="SGPM01000077">
    <property type="protein sequence ID" value="THH30523.1"/>
    <property type="molecule type" value="Genomic_DNA"/>
</dbReference>
<reference evidence="2 3" key="1">
    <citation type="submission" date="2019-02" db="EMBL/GenBank/DDBJ databases">
        <title>Genome sequencing of the rare red list fungi Antrodiella citrinella (Flaviporus citrinellus).</title>
        <authorList>
            <person name="Buettner E."/>
            <person name="Kellner H."/>
        </authorList>
    </citation>
    <scope>NUCLEOTIDE SEQUENCE [LARGE SCALE GENOMIC DNA]</scope>
    <source>
        <strain evidence="2 3">DSM 108506</strain>
    </source>
</reference>